<evidence type="ECO:0000313" key="2">
    <source>
        <dbReference type="EMBL" id="WOK98452.1"/>
    </source>
</evidence>
<dbReference type="AlphaFoldDB" id="A0AAQ3Q742"/>
<keyword evidence="1" id="KW-0812">Transmembrane</keyword>
<reference evidence="2 3" key="1">
    <citation type="submission" date="2023-10" db="EMBL/GenBank/DDBJ databases">
        <title>Chromosome-scale genome assembly provides insights into flower coloration mechanisms of Canna indica.</title>
        <authorList>
            <person name="Li C."/>
        </authorList>
    </citation>
    <scope>NUCLEOTIDE SEQUENCE [LARGE SCALE GENOMIC DNA]</scope>
    <source>
        <tissue evidence="2">Flower</tissue>
    </source>
</reference>
<accession>A0AAQ3Q742</accession>
<sequence>MDSTRKFLVEQVQGDIDSSSAAEFFKEKLRQLLHVFHDALGFLAEKVDQVFPPETREETLHQWLDFGLRVVLPVVVVLLLLYCCCCLGRRCCCGGGRRGLGRMMKAPGRHGARMPRATFEASPRDYFSDLRANKNLVF</sequence>
<dbReference type="InterPro" id="IPR039926">
    <property type="entry name" value="Egg_app_1"/>
</dbReference>
<name>A0AAQ3Q742_9LILI</name>
<dbReference type="PANTHER" id="PTHR33333:SF46">
    <property type="entry name" value="LOW QUALITY PROTEIN: GLYCINE-RICH PROTEIN DOT1"/>
    <property type="match status" value="1"/>
</dbReference>
<dbReference type="Proteomes" id="UP001327560">
    <property type="component" value="Chromosome 2"/>
</dbReference>
<dbReference type="EMBL" id="CP136891">
    <property type="protein sequence ID" value="WOK98452.1"/>
    <property type="molecule type" value="Genomic_DNA"/>
</dbReference>
<dbReference type="PANTHER" id="PTHR33333">
    <property type="entry name" value="ERYTHROCYTE MEMBRANE PROTEIN 1-LIKE"/>
    <property type="match status" value="1"/>
</dbReference>
<evidence type="ECO:0000256" key="1">
    <source>
        <dbReference type="SAM" id="Phobius"/>
    </source>
</evidence>
<feature type="transmembrane region" description="Helical" evidence="1">
    <location>
        <begin position="66"/>
        <end position="88"/>
    </location>
</feature>
<evidence type="ECO:0000313" key="3">
    <source>
        <dbReference type="Proteomes" id="UP001327560"/>
    </source>
</evidence>
<keyword evidence="3" id="KW-1185">Reference proteome</keyword>
<proteinExistence type="predicted"/>
<organism evidence="2 3">
    <name type="scientific">Canna indica</name>
    <name type="common">Indian-shot</name>
    <dbReference type="NCBI Taxonomy" id="4628"/>
    <lineage>
        <taxon>Eukaryota</taxon>
        <taxon>Viridiplantae</taxon>
        <taxon>Streptophyta</taxon>
        <taxon>Embryophyta</taxon>
        <taxon>Tracheophyta</taxon>
        <taxon>Spermatophyta</taxon>
        <taxon>Magnoliopsida</taxon>
        <taxon>Liliopsida</taxon>
        <taxon>Zingiberales</taxon>
        <taxon>Cannaceae</taxon>
        <taxon>Canna</taxon>
    </lineage>
</organism>
<keyword evidence="1" id="KW-0472">Membrane</keyword>
<protein>
    <submittedName>
        <fullName evidence="2">Uncharacterized protein</fullName>
    </submittedName>
</protein>
<keyword evidence="1" id="KW-1133">Transmembrane helix</keyword>
<gene>
    <name evidence="2" type="ORF">Cni_G07164</name>
</gene>